<evidence type="ECO:0000313" key="2">
    <source>
        <dbReference type="Proteomes" id="UP000695562"/>
    </source>
</evidence>
<protein>
    <submittedName>
        <fullName evidence="1">Uncharacterized protein</fullName>
    </submittedName>
</protein>
<dbReference type="AlphaFoldDB" id="A0A8J4PU60"/>
<accession>A0A8J4PU60</accession>
<name>A0A8J4PU60_9MYCE</name>
<proteinExistence type="predicted"/>
<gene>
    <name evidence="1" type="ORF">CYY_005064</name>
</gene>
<evidence type="ECO:0000313" key="1">
    <source>
        <dbReference type="EMBL" id="KAF2073645.1"/>
    </source>
</evidence>
<sequence length="291" mass="32682">MQSSKDYHNIIISELDASRFILLNSIINYFFKSTLANLKVEYPINGHKTTDNNNQNVFQKLNNNGMDHLILKKEKSNYHFYVCPGLTGPDNHRKVVELIKSLPTLSSIVFILNGGLSKLDVSIKNSINQLKGSFPFTIKKKVYLFFSNTTHNNQPLGMAELKSLAIKGKKIFTLNSLCFQSNPDTWKGNSLKKIEMGFSLENSYSIIERFLLSITNSIQSSTSDMGTSLAFVNETKSCLQNARIEVKAVQKTQDATEYHFTGLLKQLKSKVLIITVQCAQDVITPVTKDVG</sequence>
<reference evidence="1" key="1">
    <citation type="submission" date="2020-01" db="EMBL/GenBank/DDBJ databases">
        <title>Development of genomics and gene disruption for Polysphondylium violaceum indicates a role for the polyketide synthase stlB in stalk morphogenesis.</title>
        <authorList>
            <person name="Narita B."/>
            <person name="Kawabe Y."/>
            <person name="Kin K."/>
            <person name="Saito T."/>
            <person name="Gibbs R."/>
            <person name="Kuspa A."/>
            <person name="Muzny D."/>
            <person name="Queller D."/>
            <person name="Richards S."/>
            <person name="Strassman J."/>
            <person name="Sucgang R."/>
            <person name="Worley K."/>
            <person name="Schaap P."/>
        </authorList>
    </citation>
    <scope>NUCLEOTIDE SEQUENCE</scope>
    <source>
        <strain evidence="1">QSvi11</strain>
    </source>
</reference>
<keyword evidence="2" id="KW-1185">Reference proteome</keyword>
<organism evidence="1 2">
    <name type="scientific">Polysphondylium violaceum</name>
    <dbReference type="NCBI Taxonomy" id="133409"/>
    <lineage>
        <taxon>Eukaryota</taxon>
        <taxon>Amoebozoa</taxon>
        <taxon>Evosea</taxon>
        <taxon>Eumycetozoa</taxon>
        <taxon>Dictyostelia</taxon>
        <taxon>Dictyosteliales</taxon>
        <taxon>Dictyosteliaceae</taxon>
        <taxon>Polysphondylium</taxon>
    </lineage>
</organism>
<dbReference type="EMBL" id="AJWJ01000192">
    <property type="protein sequence ID" value="KAF2073645.1"/>
    <property type="molecule type" value="Genomic_DNA"/>
</dbReference>
<dbReference type="Proteomes" id="UP000695562">
    <property type="component" value="Unassembled WGS sequence"/>
</dbReference>
<comment type="caution">
    <text evidence="1">The sequence shown here is derived from an EMBL/GenBank/DDBJ whole genome shotgun (WGS) entry which is preliminary data.</text>
</comment>